<comment type="caution">
    <text evidence="1">The sequence shown here is derived from an EMBL/GenBank/DDBJ whole genome shotgun (WGS) entry which is preliminary data.</text>
</comment>
<keyword evidence="1" id="KW-0808">Transferase</keyword>
<evidence type="ECO:0000313" key="2">
    <source>
        <dbReference type="Proteomes" id="UP000694240"/>
    </source>
</evidence>
<name>A0A8T1XGN1_9BRAS</name>
<organism evidence="1 2">
    <name type="scientific">Arabidopsis thaliana x Arabidopsis arenosa</name>
    <dbReference type="NCBI Taxonomy" id="1240361"/>
    <lineage>
        <taxon>Eukaryota</taxon>
        <taxon>Viridiplantae</taxon>
        <taxon>Streptophyta</taxon>
        <taxon>Embryophyta</taxon>
        <taxon>Tracheophyta</taxon>
        <taxon>Spermatophyta</taxon>
        <taxon>Magnoliopsida</taxon>
        <taxon>eudicotyledons</taxon>
        <taxon>Gunneridae</taxon>
        <taxon>Pentapetalae</taxon>
        <taxon>rosids</taxon>
        <taxon>malvids</taxon>
        <taxon>Brassicales</taxon>
        <taxon>Brassicaceae</taxon>
        <taxon>Camelineae</taxon>
        <taxon>Arabidopsis</taxon>
    </lineage>
</organism>
<dbReference type="Proteomes" id="UP000694240">
    <property type="component" value="Chromosome 13"/>
</dbReference>
<dbReference type="GO" id="GO:0003964">
    <property type="term" value="F:RNA-directed DNA polymerase activity"/>
    <property type="evidence" value="ECO:0007669"/>
    <property type="project" value="UniProtKB-KW"/>
</dbReference>
<keyword evidence="2" id="KW-1185">Reference proteome</keyword>
<dbReference type="InterPro" id="IPR052343">
    <property type="entry name" value="Retrotransposon-Effector_Assoc"/>
</dbReference>
<accession>A0A8T1XGN1</accession>
<evidence type="ECO:0000313" key="1">
    <source>
        <dbReference type="EMBL" id="KAG7532925.1"/>
    </source>
</evidence>
<protein>
    <submittedName>
        <fullName evidence="1">Reverse transcriptase domain</fullName>
    </submittedName>
</protein>
<keyword evidence="1" id="KW-0548">Nucleotidyltransferase</keyword>
<keyword evidence="1" id="KW-0695">RNA-directed DNA polymerase</keyword>
<sequence>MLKRRYWHIADIPLVVNEWSPEMIQERPNLSAMPLWVDLKGVPGHLFAHWSTRHKIGDCTKSKAVNDSIEKQKTHLVKDNIAHPAGSPGSAGELLEVVKSLMTDLDSLKALPVVVSQSKTLKIQDSVVQQGEIVEMQSIGVVEVASKERDSEEVMQGNINNLQQVSVFLLTFQKKVRLWKQDGFRGYLGCGCGRLGPGCKTQIQECKETYGDLPTRVKLAYVDLCQKQNDALTSLHQSSYATVIEAYEKWQHLASIEEQFFCQKSRVQWLHLGDQNTSFFHKVAESRAAKKAIKQLKSSNGEVLTELSAIKAEAVSYKEFLQTQPRDIEIPNVKSIANLVSFRCSAGNAGTLLQPITAEEIRKTVFSMPLNKGPGPDGFTAEFYRAAWLIIEADFVVVVQSFFLYGFMPKRINGTVLSLIPKASNPETMKDYRPIACCNLLYKLISKILARRLQQFLPDAIDFSQSAFVKGHLLL</sequence>
<gene>
    <name evidence="1" type="ORF">ISN45_Aa08g005700</name>
</gene>
<dbReference type="AlphaFoldDB" id="A0A8T1XGN1"/>
<dbReference type="PANTHER" id="PTHR46890">
    <property type="entry name" value="NON-LTR RETROLELEMENT REVERSE TRANSCRIPTASE-LIKE PROTEIN-RELATED"/>
    <property type="match status" value="1"/>
</dbReference>
<proteinExistence type="predicted"/>
<reference evidence="1 2" key="1">
    <citation type="submission" date="2020-12" db="EMBL/GenBank/DDBJ databases">
        <title>Concerted genomic and epigenomic changes stabilize Arabidopsis allopolyploids.</title>
        <authorList>
            <person name="Chen Z."/>
        </authorList>
    </citation>
    <scope>NUCLEOTIDE SEQUENCE [LARGE SCALE GENOMIC DNA]</scope>
    <source>
        <strain evidence="1">Allo738</strain>
        <tissue evidence="1">Leaf</tissue>
    </source>
</reference>
<dbReference type="PANTHER" id="PTHR46890:SF48">
    <property type="entry name" value="RNA-DIRECTED DNA POLYMERASE"/>
    <property type="match status" value="1"/>
</dbReference>
<dbReference type="EMBL" id="JAEFBK010000013">
    <property type="protein sequence ID" value="KAG7532925.1"/>
    <property type="molecule type" value="Genomic_DNA"/>
</dbReference>